<proteinExistence type="predicted"/>
<keyword evidence="2" id="KW-1185">Reference proteome</keyword>
<name>A0A2P4X0E5_9STRA</name>
<dbReference type="AlphaFoldDB" id="A0A2P4X0E5"/>
<sequence length="100" mass="11480">MNCKLIPQLFTTDRTAPRKLHLFLLTVLGLKHTRALERRKTVPSTLLLTVDEYKAKPQGKLTILPHELVRFIGLLVAQSLEPRRESLSRHWITKVEGTLS</sequence>
<accession>A0A2P4X0E5</accession>
<gene>
    <name evidence="1" type="ORF">PHPALM_36252</name>
</gene>
<comment type="caution">
    <text evidence="1">The sequence shown here is derived from an EMBL/GenBank/DDBJ whole genome shotgun (WGS) entry which is preliminary data.</text>
</comment>
<organism evidence="1 2">
    <name type="scientific">Phytophthora palmivora</name>
    <dbReference type="NCBI Taxonomy" id="4796"/>
    <lineage>
        <taxon>Eukaryota</taxon>
        <taxon>Sar</taxon>
        <taxon>Stramenopiles</taxon>
        <taxon>Oomycota</taxon>
        <taxon>Peronosporomycetes</taxon>
        <taxon>Peronosporales</taxon>
        <taxon>Peronosporaceae</taxon>
        <taxon>Phytophthora</taxon>
    </lineage>
</organism>
<reference evidence="1 2" key="1">
    <citation type="journal article" date="2017" name="Genome Biol. Evol.">
        <title>Phytophthora megakarya and P. palmivora, closely related causal agents of cacao black pod rot, underwent increases in genome sizes and gene numbers by different mechanisms.</title>
        <authorList>
            <person name="Ali S.S."/>
            <person name="Shao J."/>
            <person name="Lary D.J."/>
            <person name="Kronmiller B."/>
            <person name="Shen D."/>
            <person name="Strem M.D."/>
            <person name="Amoako-Attah I."/>
            <person name="Akrofi A.Y."/>
            <person name="Begoude B.A."/>
            <person name="Ten Hoopen G.M."/>
            <person name="Coulibaly K."/>
            <person name="Kebe B.I."/>
            <person name="Melnick R.L."/>
            <person name="Guiltinan M.J."/>
            <person name="Tyler B.M."/>
            <person name="Meinhardt L.W."/>
            <person name="Bailey B.A."/>
        </authorList>
    </citation>
    <scope>NUCLEOTIDE SEQUENCE [LARGE SCALE GENOMIC DNA]</scope>
    <source>
        <strain evidence="2">sbr112.9</strain>
    </source>
</reference>
<protein>
    <submittedName>
        <fullName evidence="1">Uncharacterized protein</fullName>
    </submittedName>
</protein>
<dbReference type="Proteomes" id="UP000237271">
    <property type="component" value="Unassembled WGS sequence"/>
</dbReference>
<evidence type="ECO:0000313" key="2">
    <source>
        <dbReference type="Proteomes" id="UP000237271"/>
    </source>
</evidence>
<dbReference type="EMBL" id="NCKW01020116">
    <property type="protein sequence ID" value="POM59026.1"/>
    <property type="molecule type" value="Genomic_DNA"/>
</dbReference>
<evidence type="ECO:0000313" key="1">
    <source>
        <dbReference type="EMBL" id="POM59026.1"/>
    </source>
</evidence>